<dbReference type="AlphaFoldDB" id="A0A0D2L722"/>
<name>A0A0D2L722_HYPSF</name>
<dbReference type="OMA" id="CNILDPL"/>
<keyword evidence="2" id="KW-1185">Reference proteome</keyword>
<sequence length="122" mass="13621">GFCKYMDGKLTFAPINSPTKILDIGAGSGAWAIQAAYKYEDAQVIAADILPPPMRLFPPNMSYLYCNILDPLCFDKESFDIIHLRSVLYHLPKTAIPLVIEHISIVLKPGGWLIIEDYGQHT</sequence>
<proteinExistence type="predicted"/>
<feature type="non-terminal residue" evidence="1">
    <location>
        <position position="1"/>
    </location>
</feature>
<dbReference type="InterPro" id="IPR029063">
    <property type="entry name" value="SAM-dependent_MTases_sf"/>
</dbReference>
<dbReference type="SUPFAM" id="SSF53335">
    <property type="entry name" value="S-adenosyl-L-methionine-dependent methyltransferases"/>
    <property type="match status" value="1"/>
</dbReference>
<dbReference type="OrthoDB" id="506498at2759"/>
<dbReference type="CDD" id="cd02440">
    <property type="entry name" value="AdoMet_MTases"/>
    <property type="match status" value="1"/>
</dbReference>
<dbReference type="Proteomes" id="UP000054270">
    <property type="component" value="Unassembled WGS sequence"/>
</dbReference>
<feature type="non-terminal residue" evidence="1">
    <location>
        <position position="122"/>
    </location>
</feature>
<dbReference type="PANTHER" id="PTHR43591">
    <property type="entry name" value="METHYLTRANSFERASE"/>
    <property type="match status" value="1"/>
</dbReference>
<dbReference type="Gene3D" id="3.40.50.150">
    <property type="entry name" value="Vaccinia Virus protein VP39"/>
    <property type="match status" value="1"/>
</dbReference>
<organism evidence="1 2">
    <name type="scientific">Hypholoma sublateritium (strain FD-334 SS-4)</name>
    <dbReference type="NCBI Taxonomy" id="945553"/>
    <lineage>
        <taxon>Eukaryota</taxon>
        <taxon>Fungi</taxon>
        <taxon>Dikarya</taxon>
        <taxon>Basidiomycota</taxon>
        <taxon>Agaricomycotina</taxon>
        <taxon>Agaricomycetes</taxon>
        <taxon>Agaricomycetidae</taxon>
        <taxon>Agaricales</taxon>
        <taxon>Agaricineae</taxon>
        <taxon>Strophariaceae</taxon>
        <taxon>Hypholoma</taxon>
    </lineage>
</organism>
<evidence type="ECO:0000313" key="1">
    <source>
        <dbReference type="EMBL" id="KJA22862.1"/>
    </source>
</evidence>
<protein>
    <recommendedName>
        <fullName evidence="3">Methyltransferase domain-containing protein</fullName>
    </recommendedName>
</protein>
<dbReference type="STRING" id="945553.A0A0D2L722"/>
<evidence type="ECO:0000313" key="2">
    <source>
        <dbReference type="Proteomes" id="UP000054270"/>
    </source>
</evidence>
<reference evidence="2" key="1">
    <citation type="submission" date="2014-04" db="EMBL/GenBank/DDBJ databases">
        <title>Evolutionary Origins and Diversification of the Mycorrhizal Mutualists.</title>
        <authorList>
            <consortium name="DOE Joint Genome Institute"/>
            <consortium name="Mycorrhizal Genomics Consortium"/>
            <person name="Kohler A."/>
            <person name="Kuo A."/>
            <person name="Nagy L.G."/>
            <person name="Floudas D."/>
            <person name="Copeland A."/>
            <person name="Barry K.W."/>
            <person name="Cichocki N."/>
            <person name="Veneault-Fourrey C."/>
            <person name="LaButti K."/>
            <person name="Lindquist E.A."/>
            <person name="Lipzen A."/>
            <person name="Lundell T."/>
            <person name="Morin E."/>
            <person name="Murat C."/>
            <person name="Riley R."/>
            <person name="Ohm R."/>
            <person name="Sun H."/>
            <person name="Tunlid A."/>
            <person name="Henrissat B."/>
            <person name="Grigoriev I.V."/>
            <person name="Hibbett D.S."/>
            <person name="Martin F."/>
        </authorList>
    </citation>
    <scope>NUCLEOTIDE SEQUENCE [LARGE SCALE GENOMIC DNA]</scope>
    <source>
        <strain evidence="2">FD-334 SS-4</strain>
    </source>
</reference>
<accession>A0A0D2L722</accession>
<dbReference type="Pfam" id="PF13489">
    <property type="entry name" value="Methyltransf_23"/>
    <property type="match status" value="1"/>
</dbReference>
<evidence type="ECO:0008006" key="3">
    <source>
        <dbReference type="Google" id="ProtNLM"/>
    </source>
</evidence>
<dbReference type="PANTHER" id="PTHR43591:SF24">
    <property type="entry name" value="2-METHOXY-6-POLYPRENYL-1,4-BENZOQUINOL METHYLASE, MITOCHONDRIAL"/>
    <property type="match status" value="1"/>
</dbReference>
<dbReference type="EMBL" id="KN817547">
    <property type="protein sequence ID" value="KJA22862.1"/>
    <property type="molecule type" value="Genomic_DNA"/>
</dbReference>
<dbReference type="GO" id="GO:0008168">
    <property type="term" value="F:methyltransferase activity"/>
    <property type="evidence" value="ECO:0007669"/>
    <property type="project" value="TreeGrafter"/>
</dbReference>
<gene>
    <name evidence="1" type="ORF">HYPSUDRAFT_108279</name>
</gene>